<keyword evidence="2" id="KW-1185">Reference proteome</keyword>
<dbReference type="EMBL" id="MU277204">
    <property type="protein sequence ID" value="KAI0063165.1"/>
    <property type="molecule type" value="Genomic_DNA"/>
</dbReference>
<reference evidence="1" key="1">
    <citation type="submission" date="2021-03" db="EMBL/GenBank/DDBJ databases">
        <authorList>
            <consortium name="DOE Joint Genome Institute"/>
            <person name="Ahrendt S."/>
            <person name="Looney B.P."/>
            <person name="Miyauchi S."/>
            <person name="Morin E."/>
            <person name="Drula E."/>
            <person name="Courty P.E."/>
            <person name="Chicoki N."/>
            <person name="Fauchery L."/>
            <person name="Kohler A."/>
            <person name="Kuo A."/>
            <person name="Labutti K."/>
            <person name="Pangilinan J."/>
            <person name="Lipzen A."/>
            <person name="Riley R."/>
            <person name="Andreopoulos W."/>
            <person name="He G."/>
            <person name="Johnson J."/>
            <person name="Barry K.W."/>
            <person name="Grigoriev I.V."/>
            <person name="Nagy L."/>
            <person name="Hibbett D."/>
            <person name="Henrissat B."/>
            <person name="Matheny P.B."/>
            <person name="Labbe J."/>
            <person name="Martin F."/>
        </authorList>
    </citation>
    <scope>NUCLEOTIDE SEQUENCE</scope>
    <source>
        <strain evidence="1">HHB10654</strain>
    </source>
</reference>
<organism evidence="1 2">
    <name type="scientific">Artomyces pyxidatus</name>
    <dbReference type="NCBI Taxonomy" id="48021"/>
    <lineage>
        <taxon>Eukaryota</taxon>
        <taxon>Fungi</taxon>
        <taxon>Dikarya</taxon>
        <taxon>Basidiomycota</taxon>
        <taxon>Agaricomycotina</taxon>
        <taxon>Agaricomycetes</taxon>
        <taxon>Russulales</taxon>
        <taxon>Auriscalpiaceae</taxon>
        <taxon>Artomyces</taxon>
    </lineage>
</organism>
<evidence type="ECO:0000313" key="2">
    <source>
        <dbReference type="Proteomes" id="UP000814140"/>
    </source>
</evidence>
<gene>
    <name evidence="1" type="ORF">BV25DRAFT_1915489</name>
</gene>
<protein>
    <submittedName>
        <fullName evidence="1">Uncharacterized protein</fullName>
    </submittedName>
</protein>
<comment type="caution">
    <text evidence="1">The sequence shown here is derived from an EMBL/GenBank/DDBJ whole genome shotgun (WGS) entry which is preliminary data.</text>
</comment>
<accession>A0ACB8T5I1</accession>
<proteinExistence type="predicted"/>
<dbReference type="Proteomes" id="UP000814140">
    <property type="component" value="Unassembled WGS sequence"/>
</dbReference>
<reference evidence="1" key="2">
    <citation type="journal article" date="2022" name="New Phytol.">
        <title>Evolutionary transition to the ectomycorrhizal habit in the genomes of a hyperdiverse lineage of mushroom-forming fungi.</title>
        <authorList>
            <person name="Looney B."/>
            <person name="Miyauchi S."/>
            <person name="Morin E."/>
            <person name="Drula E."/>
            <person name="Courty P.E."/>
            <person name="Kohler A."/>
            <person name="Kuo A."/>
            <person name="LaButti K."/>
            <person name="Pangilinan J."/>
            <person name="Lipzen A."/>
            <person name="Riley R."/>
            <person name="Andreopoulos W."/>
            <person name="He G."/>
            <person name="Johnson J."/>
            <person name="Nolan M."/>
            <person name="Tritt A."/>
            <person name="Barry K.W."/>
            <person name="Grigoriev I.V."/>
            <person name="Nagy L.G."/>
            <person name="Hibbett D."/>
            <person name="Henrissat B."/>
            <person name="Matheny P.B."/>
            <person name="Labbe J."/>
            <person name="Martin F.M."/>
        </authorList>
    </citation>
    <scope>NUCLEOTIDE SEQUENCE</scope>
    <source>
        <strain evidence="1">HHB10654</strain>
    </source>
</reference>
<sequence length="564" mass="61026">MPHTTAQSQPPSNKDPSSASEPEPTVQKEPDAANATSGAAADEPDLESELSMTDAYANLARGIPRCHELYVSLKDMFRVGAREVFDISSGEEDPDSDEESTNVLHASHEVQAYTLKVFDEILGAVPGFRDRLRNFGIYQQFDAFLASMTKLGRTARSNDTTRLKVLAETHAPLVFNGGLTPPFATPSSKTERGFNHPELARLLCPAVELEKFDATPIDARGNLLKTGRIAVNAKRWPTFLYENYKCDPKEPEKGLFRGPLFLRTYRHLFTGPRSPRQPLGKVPQGGRPTNAQLHGLTGVTPRTIAYSAVHGRFSISHIEQWQVEDGDFNYKEFYYNIIELFEDTEDPWVQETIQWLNAAIFGNCDGQKLKPETTDEASSAEWDNFTLRRAQRKAKAAAEALAQTGNGPSSSGTSAPVTEAQQTLSTRAPSAAPPPSTPPATHDPKSADVLGDVEERISRPTTPAPPSTPPTGNQSSPRMLPSSPLTSPSPPPASKPKPKPRPLTGKRKADDNQTTEPAKKPRKGRAAANATTATSTAPQTRKSAPSKSTAAKASGSKKGGASKA</sequence>
<evidence type="ECO:0000313" key="1">
    <source>
        <dbReference type="EMBL" id="KAI0063165.1"/>
    </source>
</evidence>
<name>A0ACB8T5I1_9AGAM</name>